<dbReference type="AlphaFoldDB" id="A0A0E9PKQ2"/>
<evidence type="ECO:0000313" key="1">
    <source>
        <dbReference type="EMBL" id="JAH04852.1"/>
    </source>
</evidence>
<accession>A0A0E9PKQ2</accession>
<name>A0A0E9PKQ2_ANGAN</name>
<dbReference type="EMBL" id="GBXM01103725">
    <property type="protein sequence ID" value="JAH04852.1"/>
    <property type="molecule type" value="Transcribed_RNA"/>
</dbReference>
<sequence length="17" mass="1911">MKTMIEQSMAPDATKDN</sequence>
<reference evidence="1" key="2">
    <citation type="journal article" date="2015" name="Fish Shellfish Immunol.">
        <title>Early steps in the European eel (Anguilla anguilla)-Vibrio vulnificus interaction in the gills: Role of the RtxA13 toxin.</title>
        <authorList>
            <person name="Callol A."/>
            <person name="Pajuelo D."/>
            <person name="Ebbesson L."/>
            <person name="Teles M."/>
            <person name="MacKenzie S."/>
            <person name="Amaro C."/>
        </authorList>
    </citation>
    <scope>NUCLEOTIDE SEQUENCE</scope>
</reference>
<proteinExistence type="predicted"/>
<protein>
    <submittedName>
        <fullName evidence="1">Uncharacterized protein</fullName>
    </submittedName>
</protein>
<reference evidence="1" key="1">
    <citation type="submission" date="2014-11" db="EMBL/GenBank/DDBJ databases">
        <authorList>
            <person name="Amaro Gonzalez C."/>
        </authorList>
    </citation>
    <scope>NUCLEOTIDE SEQUENCE</scope>
</reference>
<organism evidence="1">
    <name type="scientific">Anguilla anguilla</name>
    <name type="common">European freshwater eel</name>
    <name type="synonym">Muraena anguilla</name>
    <dbReference type="NCBI Taxonomy" id="7936"/>
    <lineage>
        <taxon>Eukaryota</taxon>
        <taxon>Metazoa</taxon>
        <taxon>Chordata</taxon>
        <taxon>Craniata</taxon>
        <taxon>Vertebrata</taxon>
        <taxon>Euteleostomi</taxon>
        <taxon>Actinopterygii</taxon>
        <taxon>Neopterygii</taxon>
        <taxon>Teleostei</taxon>
        <taxon>Anguilliformes</taxon>
        <taxon>Anguillidae</taxon>
        <taxon>Anguilla</taxon>
    </lineage>
</organism>